<keyword evidence="3" id="KW-1003">Cell membrane</keyword>
<dbReference type="PROSITE" id="PS50929">
    <property type="entry name" value="ABC_TM1F"/>
    <property type="match status" value="1"/>
</dbReference>
<dbReference type="Pfam" id="PF00005">
    <property type="entry name" value="ABC_tran"/>
    <property type="match status" value="1"/>
</dbReference>
<dbReference type="InterPro" id="IPR036640">
    <property type="entry name" value="ABC1_TM_sf"/>
</dbReference>
<feature type="transmembrane region" description="Helical" evidence="9">
    <location>
        <begin position="20"/>
        <end position="43"/>
    </location>
</feature>
<dbReference type="GO" id="GO:0016887">
    <property type="term" value="F:ATP hydrolysis activity"/>
    <property type="evidence" value="ECO:0007669"/>
    <property type="project" value="InterPro"/>
</dbReference>
<keyword evidence="4 9" id="KW-0812">Transmembrane</keyword>
<evidence type="ECO:0000313" key="13">
    <source>
        <dbReference type="Proteomes" id="UP000255233"/>
    </source>
</evidence>
<dbReference type="GO" id="GO:0005886">
    <property type="term" value="C:plasma membrane"/>
    <property type="evidence" value="ECO:0007669"/>
    <property type="project" value="UniProtKB-SubCell"/>
</dbReference>
<name>A0A379MSL5_9BACT</name>
<sequence length="591" mass="65675">MYTLKRLRQYAGERQALIPLSMFLSALSALTGMAPFVLIWLIVRGLFASGGLPADPDLTVRLAWWTAGTAVGSVALYFAALMCSHLAAFRVESNLRREAMRKIVRMPLGFFDTVTSGRIRKVIDDNAGITHSFLAHQMPDLAAAFLVPLTALVLIFVFDWRLGLASLVPVIVSMALMAFMMGNKGRQFMKSYMTALEEMNTEAVEYVRGIPVVKVFQQTIFSFKNFHRSIMNYNEMVFGYTRLWEKPMSAYTVIINSFVFVLVPVAILTIGRSGDYVPVLLDFFLFVLVTPVFSQSIMKSMYLNQALGQAGEAIGRLDELTEFAALPSPSVPKPVCGFDIRFDNVSFRYPGTAQKAVDGVSFSIPQGATFALVGASGSGKTTIARLIPRFWDADEGTVRIGGTDVRDIDPQQLMRHVSFVFQNTKLFKTTLFENIRYGSPDATLEAVERAADLAQCREIIDKLPQGLNTRIGTEGIYLSGGEQQRIVLARAILKNAPIVVLDEATAFADPENEHLLHRALSELTKGKTVLMIAHRLTSVTDADRILVIDKGRIAEQGTHKELSQRNGIYSHMWNEYRQSARWTIGKEACHA</sequence>
<evidence type="ECO:0000256" key="8">
    <source>
        <dbReference type="ARBA" id="ARBA00023136"/>
    </source>
</evidence>
<dbReference type="PROSITE" id="PS00211">
    <property type="entry name" value="ABC_TRANSPORTER_1"/>
    <property type="match status" value="1"/>
</dbReference>
<keyword evidence="8 9" id="KW-0472">Membrane</keyword>
<feature type="domain" description="ABC transporter" evidence="10">
    <location>
        <begin position="340"/>
        <end position="575"/>
    </location>
</feature>
<keyword evidence="2" id="KW-0813">Transport</keyword>
<dbReference type="Pfam" id="PF00664">
    <property type="entry name" value="ABC_membrane"/>
    <property type="match status" value="1"/>
</dbReference>
<evidence type="ECO:0000259" key="10">
    <source>
        <dbReference type="PROSITE" id="PS50893"/>
    </source>
</evidence>
<keyword evidence="7 9" id="KW-1133">Transmembrane helix</keyword>
<dbReference type="AlphaFoldDB" id="A0A379MSL5"/>
<dbReference type="EMBL" id="UGVL01000001">
    <property type="protein sequence ID" value="SUE34515.1"/>
    <property type="molecule type" value="Genomic_DNA"/>
</dbReference>
<dbReference type="InterPro" id="IPR003593">
    <property type="entry name" value="AAA+_ATPase"/>
</dbReference>
<evidence type="ECO:0000256" key="9">
    <source>
        <dbReference type="SAM" id="Phobius"/>
    </source>
</evidence>
<dbReference type="InterPro" id="IPR003439">
    <property type="entry name" value="ABC_transporter-like_ATP-bd"/>
</dbReference>
<dbReference type="GO" id="GO:0140359">
    <property type="term" value="F:ABC-type transporter activity"/>
    <property type="evidence" value="ECO:0007669"/>
    <property type="project" value="InterPro"/>
</dbReference>
<evidence type="ECO:0000256" key="4">
    <source>
        <dbReference type="ARBA" id="ARBA00022692"/>
    </source>
</evidence>
<dbReference type="GO" id="GO:0005524">
    <property type="term" value="F:ATP binding"/>
    <property type="evidence" value="ECO:0007669"/>
    <property type="project" value="UniProtKB-KW"/>
</dbReference>
<organism evidence="12 13">
    <name type="scientific">Rikenella microfusus</name>
    <dbReference type="NCBI Taxonomy" id="28139"/>
    <lineage>
        <taxon>Bacteria</taxon>
        <taxon>Pseudomonadati</taxon>
        <taxon>Bacteroidota</taxon>
        <taxon>Bacteroidia</taxon>
        <taxon>Bacteroidales</taxon>
        <taxon>Rikenellaceae</taxon>
        <taxon>Rikenella</taxon>
    </lineage>
</organism>
<dbReference type="InterPro" id="IPR027417">
    <property type="entry name" value="P-loop_NTPase"/>
</dbReference>
<comment type="subcellular location">
    <subcellularLocation>
        <location evidence="1">Cell membrane</location>
        <topology evidence="1">Multi-pass membrane protein</topology>
    </subcellularLocation>
</comment>
<gene>
    <name evidence="12" type="primary">irtA</name>
    <name evidence="12" type="ORF">NCTC11190_01743</name>
</gene>
<keyword evidence="12" id="KW-0378">Hydrolase</keyword>
<proteinExistence type="predicted"/>
<dbReference type="PANTHER" id="PTHR24221">
    <property type="entry name" value="ATP-BINDING CASSETTE SUB-FAMILY B"/>
    <property type="match status" value="1"/>
</dbReference>
<accession>A0A379MSL5</accession>
<evidence type="ECO:0000313" key="12">
    <source>
        <dbReference type="EMBL" id="SUE34515.1"/>
    </source>
</evidence>
<evidence type="ECO:0000256" key="6">
    <source>
        <dbReference type="ARBA" id="ARBA00022840"/>
    </source>
</evidence>
<keyword evidence="13" id="KW-1185">Reference proteome</keyword>
<feature type="transmembrane region" description="Helical" evidence="9">
    <location>
        <begin position="164"/>
        <end position="183"/>
    </location>
</feature>
<dbReference type="FunFam" id="3.40.50.300:FF:000221">
    <property type="entry name" value="Multidrug ABC transporter ATP-binding protein"/>
    <property type="match status" value="1"/>
</dbReference>
<dbReference type="CDD" id="cd07346">
    <property type="entry name" value="ABC_6TM_exporters"/>
    <property type="match status" value="1"/>
</dbReference>
<dbReference type="InterPro" id="IPR011527">
    <property type="entry name" value="ABC1_TM_dom"/>
</dbReference>
<dbReference type="STRING" id="880526.GCA_000427365_02077"/>
<evidence type="ECO:0000256" key="5">
    <source>
        <dbReference type="ARBA" id="ARBA00022741"/>
    </source>
</evidence>
<dbReference type="InterPro" id="IPR017871">
    <property type="entry name" value="ABC_transporter-like_CS"/>
</dbReference>
<evidence type="ECO:0000256" key="1">
    <source>
        <dbReference type="ARBA" id="ARBA00004651"/>
    </source>
</evidence>
<feature type="transmembrane region" description="Helical" evidence="9">
    <location>
        <begin position="141"/>
        <end position="158"/>
    </location>
</feature>
<feature type="transmembrane region" description="Helical" evidence="9">
    <location>
        <begin position="63"/>
        <end position="91"/>
    </location>
</feature>
<dbReference type="OrthoDB" id="9762778at2"/>
<dbReference type="SUPFAM" id="SSF52540">
    <property type="entry name" value="P-loop containing nucleoside triphosphate hydrolases"/>
    <property type="match status" value="1"/>
</dbReference>
<dbReference type="Proteomes" id="UP000255233">
    <property type="component" value="Unassembled WGS sequence"/>
</dbReference>
<keyword evidence="6 12" id="KW-0067">ATP-binding</keyword>
<feature type="transmembrane region" description="Helical" evidence="9">
    <location>
        <begin position="250"/>
        <end position="270"/>
    </location>
</feature>
<dbReference type="PANTHER" id="PTHR24221:SF654">
    <property type="entry name" value="ATP-BINDING CASSETTE SUB-FAMILY B MEMBER 6"/>
    <property type="match status" value="1"/>
</dbReference>
<dbReference type="InterPro" id="IPR039421">
    <property type="entry name" value="Type_1_exporter"/>
</dbReference>
<dbReference type="SUPFAM" id="SSF90123">
    <property type="entry name" value="ABC transporter transmembrane region"/>
    <property type="match status" value="1"/>
</dbReference>
<evidence type="ECO:0000256" key="3">
    <source>
        <dbReference type="ARBA" id="ARBA00022475"/>
    </source>
</evidence>
<protein>
    <submittedName>
        <fullName evidence="12">Iron import ATP-binding/permease protein IrtA</fullName>
        <ecNumber evidence="12">3.6.3.-</ecNumber>
    </submittedName>
</protein>
<reference evidence="12 13" key="1">
    <citation type="submission" date="2018-06" db="EMBL/GenBank/DDBJ databases">
        <authorList>
            <consortium name="Pathogen Informatics"/>
            <person name="Doyle S."/>
        </authorList>
    </citation>
    <scope>NUCLEOTIDE SEQUENCE [LARGE SCALE GENOMIC DNA]</scope>
    <source>
        <strain evidence="12 13">NCTC11190</strain>
    </source>
</reference>
<dbReference type="RefSeq" id="WP_027291629.1">
    <property type="nucleotide sequence ID" value="NZ_DBEWVC010000136.1"/>
</dbReference>
<dbReference type="Gene3D" id="1.20.1560.10">
    <property type="entry name" value="ABC transporter type 1, transmembrane domain"/>
    <property type="match status" value="1"/>
</dbReference>
<keyword evidence="5" id="KW-0547">Nucleotide-binding</keyword>
<dbReference type="EC" id="3.6.3.-" evidence="12"/>
<evidence type="ECO:0000259" key="11">
    <source>
        <dbReference type="PROSITE" id="PS50929"/>
    </source>
</evidence>
<evidence type="ECO:0000256" key="2">
    <source>
        <dbReference type="ARBA" id="ARBA00022448"/>
    </source>
</evidence>
<evidence type="ECO:0000256" key="7">
    <source>
        <dbReference type="ARBA" id="ARBA00022989"/>
    </source>
</evidence>
<dbReference type="Gene3D" id="3.40.50.300">
    <property type="entry name" value="P-loop containing nucleotide triphosphate hydrolases"/>
    <property type="match status" value="1"/>
</dbReference>
<feature type="domain" description="ABC transmembrane type-1" evidence="11">
    <location>
        <begin position="20"/>
        <end position="309"/>
    </location>
</feature>
<dbReference type="SMART" id="SM00382">
    <property type="entry name" value="AAA"/>
    <property type="match status" value="1"/>
</dbReference>
<dbReference type="PROSITE" id="PS50893">
    <property type="entry name" value="ABC_TRANSPORTER_2"/>
    <property type="match status" value="1"/>
</dbReference>
<feature type="transmembrane region" description="Helical" evidence="9">
    <location>
        <begin position="276"/>
        <end position="294"/>
    </location>
</feature>